<dbReference type="NCBIfam" id="NF002332">
    <property type="entry name" value="PRK01293.1"/>
    <property type="match status" value="1"/>
</dbReference>
<keyword evidence="2" id="KW-0548">Nucleotidyltransferase</keyword>
<evidence type="ECO:0000313" key="6">
    <source>
        <dbReference type="Proteomes" id="UP000199467"/>
    </source>
</evidence>
<evidence type="ECO:0000313" key="5">
    <source>
        <dbReference type="EMBL" id="SDC09806.1"/>
    </source>
</evidence>
<dbReference type="AlphaFoldDB" id="A0A1G6IVL2"/>
<dbReference type="Pfam" id="PF10620">
    <property type="entry name" value="MdcG"/>
    <property type="match status" value="1"/>
</dbReference>
<evidence type="ECO:0000256" key="2">
    <source>
        <dbReference type="ARBA" id="ARBA00022695"/>
    </source>
</evidence>
<dbReference type="GeneID" id="83639396"/>
<reference evidence="6" key="1">
    <citation type="submission" date="2016-10" db="EMBL/GenBank/DDBJ databases">
        <authorList>
            <person name="Varghese N."/>
            <person name="Submissions S."/>
        </authorList>
    </citation>
    <scope>NUCLEOTIDE SEQUENCE [LARGE SCALE GENOMIC DNA]</scope>
    <source>
        <strain evidence="6">DSM 26382</strain>
    </source>
</reference>
<feature type="domain" description="Phosphoribosyl-dephospho-CoA transferase MdcG C-terminal" evidence="3">
    <location>
        <begin position="89"/>
        <end position="203"/>
    </location>
</feature>
<name>A0A1G6IVL2_9GAMM</name>
<dbReference type="RefSeq" id="WP_017676485.1">
    <property type="nucleotide sequence ID" value="NZ_FMZQ01000001.1"/>
</dbReference>
<dbReference type="GO" id="GO:0016779">
    <property type="term" value="F:nucleotidyltransferase activity"/>
    <property type="evidence" value="ECO:0007669"/>
    <property type="project" value="UniProtKB-KW"/>
</dbReference>
<dbReference type="NCBIfam" id="TIGR03135">
    <property type="entry name" value="malonate_mdcG"/>
    <property type="match status" value="1"/>
</dbReference>
<dbReference type="EMBL" id="FMZQ01000001">
    <property type="protein sequence ID" value="SDC09806.1"/>
    <property type="molecule type" value="Genomic_DNA"/>
</dbReference>
<dbReference type="Pfam" id="PF20866">
    <property type="entry name" value="MdcG_N"/>
    <property type="match status" value="1"/>
</dbReference>
<evidence type="ECO:0000259" key="3">
    <source>
        <dbReference type="Pfam" id="PF10620"/>
    </source>
</evidence>
<sequence length="211" mass="23105">MHPTPRPHDLLWGLRPEHLPQEAPAWARAALGGHVPVVVRRAPAESGWVAVGIRGTAREQRHATWMRVSEISRLVSPQAVARAGRWRSHARPHWPALRALSQLAPRFDALGLAWGVTGSLGFELASGISAAHPDSDLDLSLRTPHQLPRDWARALCAVLDEAPGRIDLQLETPYGAVALREWASEAPRVLLKTQNGPLLVSDPWQSQQVAA</sequence>
<gene>
    <name evidence="5" type="ORF">SAMN05216576_101410</name>
</gene>
<evidence type="ECO:0000256" key="1">
    <source>
        <dbReference type="ARBA" id="ARBA00022679"/>
    </source>
</evidence>
<dbReference type="InterPro" id="IPR048903">
    <property type="entry name" value="MdcG_N"/>
</dbReference>
<protein>
    <submittedName>
        <fullName evidence="5">Phosphoribosyl-dephospho-CoA transferase</fullName>
    </submittedName>
</protein>
<proteinExistence type="predicted"/>
<keyword evidence="6" id="KW-1185">Reference proteome</keyword>
<dbReference type="InterPro" id="IPR017557">
    <property type="entry name" value="Holo-ACP_synthase"/>
</dbReference>
<dbReference type="Proteomes" id="UP000199467">
    <property type="component" value="Unassembled WGS sequence"/>
</dbReference>
<keyword evidence="1 5" id="KW-0808">Transferase</keyword>
<feature type="domain" description="Phosphoribosyl-dephospho-CoA transferase MdcG N-terminal" evidence="4">
    <location>
        <begin position="6"/>
        <end position="77"/>
    </location>
</feature>
<dbReference type="InterPro" id="IPR049180">
    <property type="entry name" value="MdcG_C"/>
</dbReference>
<organism evidence="5 6">
    <name type="scientific">Ectopseudomonas chengduensis</name>
    <dbReference type="NCBI Taxonomy" id="489632"/>
    <lineage>
        <taxon>Bacteria</taxon>
        <taxon>Pseudomonadati</taxon>
        <taxon>Pseudomonadota</taxon>
        <taxon>Gammaproteobacteria</taxon>
        <taxon>Pseudomonadales</taxon>
        <taxon>Pseudomonadaceae</taxon>
        <taxon>Ectopseudomonas</taxon>
    </lineage>
</organism>
<accession>A0A1G6IVL2</accession>
<evidence type="ECO:0000259" key="4">
    <source>
        <dbReference type="Pfam" id="PF20866"/>
    </source>
</evidence>